<dbReference type="PANTHER" id="PTHR31206:SF1">
    <property type="entry name" value="LP10445P"/>
    <property type="match status" value="1"/>
</dbReference>
<gene>
    <name evidence="2" type="ORF">OKIOD_LOCUS3114</name>
</gene>
<reference evidence="2 3" key="1">
    <citation type="submission" date="2021-04" db="EMBL/GenBank/DDBJ databases">
        <authorList>
            <person name="Bliznina A."/>
        </authorList>
    </citation>
    <scope>NUCLEOTIDE SEQUENCE [LARGE SCALE GENOMIC DNA]</scope>
</reference>
<evidence type="ECO:0000313" key="3">
    <source>
        <dbReference type="Proteomes" id="UP001158576"/>
    </source>
</evidence>
<name>A0ABN7RWC8_OIKDI</name>
<dbReference type="EMBL" id="OU015568">
    <property type="protein sequence ID" value="CAG5087490.1"/>
    <property type="molecule type" value="Genomic_DNA"/>
</dbReference>
<evidence type="ECO:0000313" key="2">
    <source>
        <dbReference type="EMBL" id="CAG5087490.1"/>
    </source>
</evidence>
<dbReference type="PANTHER" id="PTHR31206">
    <property type="entry name" value="LP10445P"/>
    <property type="match status" value="1"/>
</dbReference>
<feature type="region of interest" description="Disordered" evidence="1">
    <location>
        <begin position="134"/>
        <end position="157"/>
    </location>
</feature>
<dbReference type="Pfam" id="PF14774">
    <property type="entry name" value="FAM177"/>
    <property type="match status" value="1"/>
</dbReference>
<protein>
    <submittedName>
        <fullName evidence="2">Oidioi.mRNA.OKI2018_I69.PAR.g11556.t1.cds</fullName>
    </submittedName>
</protein>
<sequence length="157" mass="17565">MSVNSTNLSTISPDEIEVNINAVKPSASTETTNTNSTTDSDRQVIHCADGVLYADEIEESDDDEQCDWLEYMTMEGKPEEMSWPKWMAYKAARAAGHTLKYMDSWGESLANDFGLNKDPYKELIDRHKELFENEEAVTGLGEPSADPIENQPKAEPV</sequence>
<proteinExistence type="predicted"/>
<evidence type="ECO:0000256" key="1">
    <source>
        <dbReference type="SAM" id="MobiDB-lite"/>
    </source>
</evidence>
<dbReference type="InterPro" id="IPR028260">
    <property type="entry name" value="FAM177"/>
</dbReference>
<dbReference type="Proteomes" id="UP001158576">
    <property type="component" value="Chromosome PAR"/>
</dbReference>
<keyword evidence="3" id="KW-1185">Reference proteome</keyword>
<accession>A0ABN7RWC8</accession>
<organism evidence="2 3">
    <name type="scientific">Oikopleura dioica</name>
    <name type="common">Tunicate</name>
    <dbReference type="NCBI Taxonomy" id="34765"/>
    <lineage>
        <taxon>Eukaryota</taxon>
        <taxon>Metazoa</taxon>
        <taxon>Chordata</taxon>
        <taxon>Tunicata</taxon>
        <taxon>Appendicularia</taxon>
        <taxon>Copelata</taxon>
        <taxon>Oikopleuridae</taxon>
        <taxon>Oikopleura</taxon>
    </lineage>
</organism>